<evidence type="ECO:0000313" key="1">
    <source>
        <dbReference type="EMBL" id="SDC22721.1"/>
    </source>
</evidence>
<sequence>MTDEHKQSLMSLGQQYTNYPVKLTMGDGQEFESIIEYVDENYLYVMYPVDEHDQPLLLSQIEGYEATQNRQFGYGYPYYGYPPHRPRPYGWRRWILPLTALAAIVLL</sequence>
<name>A0A1G6JVR2_9BACI</name>
<dbReference type="RefSeq" id="WP_090775724.1">
    <property type="nucleotide sequence ID" value="NZ_FMYM01000006.1"/>
</dbReference>
<gene>
    <name evidence="1" type="ORF">SAMN05421737_106105</name>
</gene>
<protein>
    <submittedName>
        <fullName evidence="1">Uncharacterized protein</fullName>
    </submittedName>
</protein>
<reference evidence="2" key="1">
    <citation type="submission" date="2016-09" db="EMBL/GenBank/DDBJ databases">
        <authorList>
            <person name="Varghese N."/>
            <person name="Submissions S."/>
        </authorList>
    </citation>
    <scope>NUCLEOTIDE SEQUENCE [LARGE SCALE GENOMIC DNA]</scope>
    <source>
        <strain evidence="2">25nlg</strain>
    </source>
</reference>
<evidence type="ECO:0000313" key="2">
    <source>
        <dbReference type="Proteomes" id="UP000242662"/>
    </source>
</evidence>
<accession>A0A1G6JVR2</accession>
<dbReference type="Proteomes" id="UP000242662">
    <property type="component" value="Unassembled WGS sequence"/>
</dbReference>
<organism evidence="1 2">
    <name type="scientific">Shouchella lonarensis</name>
    <dbReference type="NCBI Taxonomy" id="1464122"/>
    <lineage>
        <taxon>Bacteria</taxon>
        <taxon>Bacillati</taxon>
        <taxon>Bacillota</taxon>
        <taxon>Bacilli</taxon>
        <taxon>Bacillales</taxon>
        <taxon>Bacillaceae</taxon>
        <taxon>Shouchella</taxon>
    </lineage>
</organism>
<dbReference type="EMBL" id="FMYM01000006">
    <property type="protein sequence ID" value="SDC22721.1"/>
    <property type="molecule type" value="Genomic_DNA"/>
</dbReference>
<keyword evidence="2" id="KW-1185">Reference proteome</keyword>
<dbReference type="STRING" id="1464122.SAMN05421737_106105"/>
<proteinExistence type="predicted"/>
<dbReference type="AlphaFoldDB" id="A0A1G6JVR2"/>
<dbReference type="OrthoDB" id="2880992at2"/>